<evidence type="ECO:0000313" key="3">
    <source>
        <dbReference type="Proteomes" id="UP001501757"/>
    </source>
</evidence>
<dbReference type="EMBL" id="BAAAEI010000008">
    <property type="protein sequence ID" value="GAA0354198.1"/>
    <property type="molecule type" value="Genomic_DNA"/>
</dbReference>
<evidence type="ECO:0000313" key="2">
    <source>
        <dbReference type="EMBL" id="GAA0354198.1"/>
    </source>
</evidence>
<dbReference type="Proteomes" id="UP001501757">
    <property type="component" value="Unassembled WGS sequence"/>
</dbReference>
<name>A0ABP3GW08_9ALTE</name>
<keyword evidence="1" id="KW-0812">Transmembrane</keyword>
<dbReference type="Pfam" id="PF17113">
    <property type="entry name" value="AmpE"/>
    <property type="match status" value="1"/>
</dbReference>
<organism evidence="2 3">
    <name type="scientific">Bowmanella denitrificans</name>
    <dbReference type="NCBI Taxonomy" id="366582"/>
    <lineage>
        <taxon>Bacteria</taxon>
        <taxon>Pseudomonadati</taxon>
        <taxon>Pseudomonadota</taxon>
        <taxon>Gammaproteobacteria</taxon>
        <taxon>Alteromonadales</taxon>
        <taxon>Alteromonadaceae</taxon>
        <taxon>Bowmanella</taxon>
    </lineage>
</organism>
<protein>
    <submittedName>
        <fullName evidence="2">Beta-lactamase regulator AmpE</fullName>
    </submittedName>
</protein>
<feature type="transmembrane region" description="Helical" evidence="1">
    <location>
        <begin position="47"/>
        <end position="65"/>
    </location>
</feature>
<dbReference type="NCBIfam" id="NF008219">
    <property type="entry name" value="PRK10987.1"/>
    <property type="match status" value="1"/>
</dbReference>
<feature type="transmembrane region" description="Helical" evidence="1">
    <location>
        <begin position="257"/>
        <end position="273"/>
    </location>
</feature>
<feature type="transmembrane region" description="Helical" evidence="1">
    <location>
        <begin position="72"/>
        <end position="92"/>
    </location>
</feature>
<dbReference type="PANTHER" id="PTHR38684">
    <property type="entry name" value="PROTEIN AMPE"/>
    <property type="match status" value="1"/>
</dbReference>
<evidence type="ECO:0000256" key="1">
    <source>
        <dbReference type="SAM" id="Phobius"/>
    </source>
</evidence>
<reference evidence="3" key="1">
    <citation type="journal article" date="2019" name="Int. J. Syst. Evol. Microbiol.">
        <title>The Global Catalogue of Microorganisms (GCM) 10K type strain sequencing project: providing services to taxonomists for standard genome sequencing and annotation.</title>
        <authorList>
            <consortium name="The Broad Institute Genomics Platform"/>
            <consortium name="The Broad Institute Genome Sequencing Center for Infectious Disease"/>
            <person name="Wu L."/>
            <person name="Ma J."/>
        </authorList>
    </citation>
    <scope>NUCLEOTIDE SEQUENCE [LARGE SCALE GENOMIC DNA]</scope>
    <source>
        <strain evidence="3">JCM 13378</strain>
    </source>
</reference>
<comment type="caution">
    <text evidence="2">The sequence shown here is derived from an EMBL/GenBank/DDBJ whole genome shotgun (WGS) entry which is preliminary data.</text>
</comment>
<keyword evidence="1" id="KW-0472">Membrane</keyword>
<accession>A0ABP3GW08</accession>
<dbReference type="RefSeq" id="WP_343844365.1">
    <property type="nucleotide sequence ID" value="NZ_BAAAEI010000008.1"/>
</dbReference>
<sequence length="274" mass="30913">MTLISLLLVLALERATQKSQYWQWEFYVARYQHFLQARGLLKEDASFIQLLATVLLPSLLVFVLLQQLDAFLLELILDCALLMVCIGCVEFRQSYRGYLQAASRGDIEASHLYAEQLGYPCDSGNSFGQCLVWINYRHYMAVSIWFIVFGGAGAMFYVLSRAMLGYLKQQQWSQLTGWQKLMEGLDWLPARLGTLGLLVVGHFSRALPVWLGHLFNPSSQARTLTTEVAKAAEYIEPDTLTCSDEPCTMVRLVKRNMMLLLVIVAVLTLAGIVG</sequence>
<proteinExistence type="predicted"/>
<keyword evidence="3" id="KW-1185">Reference proteome</keyword>
<dbReference type="InterPro" id="IPR052966">
    <property type="entry name" value="Beta-lactamase_Reg"/>
</dbReference>
<gene>
    <name evidence="2" type="primary">ampE</name>
    <name evidence="2" type="ORF">GCM10009092_18130</name>
</gene>
<keyword evidence="1" id="KW-1133">Transmembrane helix</keyword>
<dbReference type="InterPro" id="IPR031347">
    <property type="entry name" value="AmpE"/>
</dbReference>
<dbReference type="PANTHER" id="PTHR38684:SF1">
    <property type="entry name" value="PROTEIN AMPE"/>
    <property type="match status" value="1"/>
</dbReference>
<feature type="transmembrane region" description="Helical" evidence="1">
    <location>
        <begin position="139"/>
        <end position="159"/>
    </location>
</feature>